<keyword evidence="1" id="KW-0732">Signal</keyword>
<sequence precursor="true">MKITYLPVVISLFSTAGWAASPVVQNTIRFEGRVVERSCTAGGVAPSSFDSIPALRPAAPASSK</sequence>
<evidence type="ECO:0008006" key="4">
    <source>
        <dbReference type="Google" id="ProtNLM"/>
    </source>
</evidence>
<accession>A0A5E7R099</accession>
<feature type="signal peptide" evidence="1">
    <location>
        <begin position="1"/>
        <end position="19"/>
    </location>
</feature>
<reference evidence="2 3" key="1">
    <citation type="submission" date="2019-09" db="EMBL/GenBank/DDBJ databases">
        <authorList>
            <person name="Chandra G."/>
            <person name="Truman W A."/>
        </authorList>
    </citation>
    <scope>NUCLEOTIDE SEQUENCE [LARGE SCALE GENOMIC DNA]</scope>
    <source>
        <strain evidence="2">PS918</strain>
    </source>
</reference>
<evidence type="ECO:0000313" key="2">
    <source>
        <dbReference type="EMBL" id="VVP67892.1"/>
    </source>
</evidence>
<gene>
    <name evidence="2" type="ORF">PS918_00647</name>
</gene>
<dbReference type="Proteomes" id="UP000326611">
    <property type="component" value="Unassembled WGS sequence"/>
</dbReference>
<evidence type="ECO:0000256" key="1">
    <source>
        <dbReference type="SAM" id="SignalP"/>
    </source>
</evidence>
<dbReference type="EMBL" id="CABVIY010000001">
    <property type="protein sequence ID" value="VVP67892.1"/>
    <property type="molecule type" value="Genomic_DNA"/>
</dbReference>
<protein>
    <recommendedName>
        <fullName evidence="4">Type 1 fimbrial protein</fullName>
    </recommendedName>
</protein>
<evidence type="ECO:0000313" key="3">
    <source>
        <dbReference type="Proteomes" id="UP000326611"/>
    </source>
</evidence>
<name>A0A5E7R099_PSEFL</name>
<organism evidence="2 3">
    <name type="scientific">Pseudomonas fluorescens</name>
    <dbReference type="NCBI Taxonomy" id="294"/>
    <lineage>
        <taxon>Bacteria</taxon>
        <taxon>Pseudomonadati</taxon>
        <taxon>Pseudomonadota</taxon>
        <taxon>Gammaproteobacteria</taxon>
        <taxon>Pseudomonadales</taxon>
        <taxon>Pseudomonadaceae</taxon>
        <taxon>Pseudomonas</taxon>
    </lineage>
</organism>
<dbReference type="OrthoDB" id="7011214at2"/>
<dbReference type="AlphaFoldDB" id="A0A5E7R099"/>
<feature type="chain" id="PRO_5022717217" description="Type 1 fimbrial protein" evidence="1">
    <location>
        <begin position="20"/>
        <end position="64"/>
    </location>
</feature>
<proteinExistence type="predicted"/>
<dbReference type="RefSeq" id="WP_150768828.1">
    <property type="nucleotide sequence ID" value="NZ_CABVIY010000001.1"/>
</dbReference>